<protein>
    <submittedName>
        <fullName evidence="3">Amidohydrolase</fullName>
    </submittedName>
</protein>
<dbReference type="SUPFAM" id="SSF55031">
    <property type="entry name" value="Bacterial exopeptidase dimerisation domain"/>
    <property type="match status" value="1"/>
</dbReference>
<dbReference type="GO" id="GO:0046872">
    <property type="term" value="F:metal ion binding"/>
    <property type="evidence" value="ECO:0007669"/>
    <property type="project" value="UniProtKB-KW"/>
</dbReference>
<dbReference type="InterPro" id="IPR002933">
    <property type="entry name" value="Peptidase_M20"/>
</dbReference>
<organism evidence="3 4">
    <name type="scientific">Alkalicoccus saliphilus</name>
    <dbReference type="NCBI Taxonomy" id="200989"/>
    <lineage>
        <taxon>Bacteria</taxon>
        <taxon>Bacillati</taxon>
        <taxon>Bacillota</taxon>
        <taxon>Bacilli</taxon>
        <taxon>Bacillales</taxon>
        <taxon>Bacillaceae</taxon>
        <taxon>Alkalicoccus</taxon>
    </lineage>
</organism>
<dbReference type="EMBL" id="PZJJ01000014">
    <property type="protein sequence ID" value="PTL38772.1"/>
    <property type="molecule type" value="Genomic_DNA"/>
</dbReference>
<dbReference type="Gene3D" id="3.30.70.360">
    <property type="match status" value="1"/>
</dbReference>
<dbReference type="Pfam" id="PF01546">
    <property type="entry name" value="Peptidase_M20"/>
    <property type="match status" value="1"/>
</dbReference>
<dbReference type="Pfam" id="PF07687">
    <property type="entry name" value="M20_dimer"/>
    <property type="match status" value="1"/>
</dbReference>
<reference evidence="3 4" key="1">
    <citation type="submission" date="2018-03" db="EMBL/GenBank/DDBJ databases">
        <title>Alkalicoccus saliphilus sp. nov., isolated from a mineral pool.</title>
        <authorList>
            <person name="Zhao B."/>
        </authorList>
    </citation>
    <scope>NUCLEOTIDE SEQUENCE [LARGE SCALE GENOMIC DNA]</scope>
    <source>
        <strain evidence="3 4">6AG</strain>
    </source>
</reference>
<feature type="binding site" evidence="1">
    <location>
        <position position="91"/>
    </location>
    <ligand>
        <name>Mn(2+)</name>
        <dbReference type="ChEBI" id="CHEBI:29035"/>
        <label>2</label>
    </ligand>
</feature>
<dbReference type="PIRSF" id="PIRSF005962">
    <property type="entry name" value="Pept_M20D_amidohydro"/>
    <property type="match status" value="1"/>
</dbReference>
<dbReference type="Proteomes" id="UP000240509">
    <property type="component" value="Unassembled WGS sequence"/>
</dbReference>
<feature type="binding site" evidence="1">
    <location>
        <position position="89"/>
    </location>
    <ligand>
        <name>Mn(2+)</name>
        <dbReference type="ChEBI" id="CHEBI:29035"/>
        <label>2</label>
    </ligand>
</feature>
<keyword evidence="4" id="KW-1185">Reference proteome</keyword>
<keyword evidence="1" id="KW-0479">Metal-binding</keyword>
<evidence type="ECO:0000256" key="1">
    <source>
        <dbReference type="PIRSR" id="PIRSR005962-1"/>
    </source>
</evidence>
<accession>A0A2T4U5W4</accession>
<dbReference type="InterPro" id="IPR036264">
    <property type="entry name" value="Bact_exopeptidase_dim_dom"/>
</dbReference>
<gene>
    <name evidence="3" type="ORF">C6Y45_09780</name>
</gene>
<comment type="cofactor">
    <cofactor evidence="1">
        <name>Mn(2+)</name>
        <dbReference type="ChEBI" id="CHEBI:29035"/>
    </cofactor>
    <text evidence="1">The Mn(2+) ion enhances activity.</text>
</comment>
<evidence type="ECO:0000313" key="3">
    <source>
        <dbReference type="EMBL" id="PTL38772.1"/>
    </source>
</evidence>
<name>A0A2T4U5W4_9BACI</name>
<sequence>MWKSEERRAEIEGLFNYLHEHPEPSWEEKKTTAYLKNFLEERGITVRTFRDIPGFTADIGKGKPVTALRADMDALLQNVEGEYKANHSCGHDAHMTMVTAAALMLKDHLPEDGGTLRLIYQPAEEKGTGALRLVEEGVVDDVDFLFGIHLRPKSEIPFGSASVSINHGAAMFLHGEITGRDVHGARPHLGPNAIETGAEILQQLRHIHLPPLVPHSIKMTKFQAGGDSPNIIPGSASFSLDVRTQSNEAMTEAYEKIQNILRRTEENGTAVELTQGAEIAAAEISPEAEKITEAAVRMVLGPEHTYPRLTTSGGDDFHYYTLQRPHLHAAMIGLGADVTPGLHDAGMTFNREALFAGTDILYEIVLESFRQ</sequence>
<dbReference type="Gene3D" id="3.40.630.10">
    <property type="entry name" value="Zn peptidases"/>
    <property type="match status" value="1"/>
</dbReference>
<dbReference type="PANTHER" id="PTHR11014">
    <property type="entry name" value="PEPTIDASE M20 FAMILY MEMBER"/>
    <property type="match status" value="1"/>
</dbReference>
<feature type="binding site" evidence="1">
    <location>
        <position position="149"/>
    </location>
    <ligand>
        <name>Mn(2+)</name>
        <dbReference type="ChEBI" id="CHEBI:29035"/>
        <label>2</label>
    </ligand>
</feature>
<keyword evidence="3" id="KW-0378">Hydrolase</keyword>
<dbReference type="GO" id="GO:0016787">
    <property type="term" value="F:hydrolase activity"/>
    <property type="evidence" value="ECO:0007669"/>
    <property type="project" value="UniProtKB-KW"/>
</dbReference>
<dbReference type="OrthoDB" id="9776731at2"/>
<dbReference type="PANTHER" id="PTHR11014:SF122">
    <property type="entry name" value="AMIDOHYDROLASE AMHX"/>
    <property type="match status" value="1"/>
</dbReference>
<keyword evidence="1" id="KW-0464">Manganese</keyword>
<dbReference type="InterPro" id="IPR017439">
    <property type="entry name" value="Amidohydrolase"/>
</dbReference>
<feature type="binding site" evidence="1">
    <location>
        <position position="343"/>
    </location>
    <ligand>
        <name>Mn(2+)</name>
        <dbReference type="ChEBI" id="CHEBI:29035"/>
        <label>2</label>
    </ligand>
</feature>
<dbReference type="SUPFAM" id="SSF53187">
    <property type="entry name" value="Zn-dependent exopeptidases"/>
    <property type="match status" value="1"/>
</dbReference>
<dbReference type="InterPro" id="IPR011650">
    <property type="entry name" value="Peptidase_M20_dimer"/>
</dbReference>
<dbReference type="RefSeq" id="WP_107585041.1">
    <property type="nucleotide sequence ID" value="NZ_PZJJ01000014.1"/>
</dbReference>
<proteinExistence type="predicted"/>
<comment type="caution">
    <text evidence="3">The sequence shown here is derived from an EMBL/GenBank/DDBJ whole genome shotgun (WGS) entry which is preliminary data.</text>
</comment>
<feature type="domain" description="Peptidase M20 dimerisation" evidence="2">
    <location>
        <begin position="172"/>
        <end position="267"/>
    </location>
</feature>
<dbReference type="NCBIfam" id="TIGR01891">
    <property type="entry name" value="amidohydrolases"/>
    <property type="match status" value="1"/>
</dbReference>
<evidence type="ECO:0000259" key="2">
    <source>
        <dbReference type="Pfam" id="PF07687"/>
    </source>
</evidence>
<dbReference type="AlphaFoldDB" id="A0A2T4U5W4"/>
<feature type="binding site" evidence="1">
    <location>
        <position position="125"/>
    </location>
    <ligand>
        <name>Mn(2+)</name>
        <dbReference type="ChEBI" id="CHEBI:29035"/>
        <label>2</label>
    </ligand>
</feature>
<evidence type="ECO:0000313" key="4">
    <source>
        <dbReference type="Proteomes" id="UP000240509"/>
    </source>
</evidence>